<dbReference type="GO" id="GO:0008460">
    <property type="term" value="F:dTDP-glucose 4,6-dehydratase activity"/>
    <property type="evidence" value="ECO:0007669"/>
    <property type="project" value="UniProtKB-EC"/>
</dbReference>
<name>A0A426U436_9CHLR</name>
<accession>A0A426U436</accession>
<dbReference type="InterPro" id="IPR016040">
    <property type="entry name" value="NAD(P)-bd_dom"/>
</dbReference>
<evidence type="ECO:0000256" key="3">
    <source>
        <dbReference type="ARBA" id="ARBA00008178"/>
    </source>
</evidence>
<evidence type="ECO:0000313" key="12">
    <source>
        <dbReference type="Proteomes" id="UP000280307"/>
    </source>
</evidence>
<dbReference type="EMBL" id="RSAS01000249">
    <property type="protein sequence ID" value="RRR74669.1"/>
    <property type="molecule type" value="Genomic_DNA"/>
</dbReference>
<dbReference type="PANTHER" id="PTHR43000">
    <property type="entry name" value="DTDP-D-GLUCOSE 4,6-DEHYDRATASE-RELATED"/>
    <property type="match status" value="1"/>
</dbReference>
<evidence type="ECO:0000256" key="5">
    <source>
        <dbReference type="ARBA" id="ARBA00016977"/>
    </source>
</evidence>
<comment type="similarity">
    <text evidence="3 8">Belongs to the NAD(P)-dependent epimerase/dehydratase family. dTDP-glucose dehydratase subfamily.</text>
</comment>
<evidence type="ECO:0000256" key="8">
    <source>
        <dbReference type="RuleBase" id="RU004473"/>
    </source>
</evidence>
<sequence>MRNLLVTGGAGFIGSNFVHYMLERYADYRIVVFDKLTYAGRRENLARWDGEPRFAFVQGDICDMTAVRSAVQAHEIDTIVNFAAETHVDRSILAPDAVVTTNVNGTWTLLEVARDLKLERFHQISTDEVYGAIPAPQRSREGDPLEPRSPYSASKAGAEHLVYAYHVTYGLPTTMTRGSNNIGPYHYPEKAVPLFTTNALDDLPLPIYGDGLQMRDYQYVLDHCEGIDLVLHQGELGAVYNVGTEVETTNIVMAHKILDILGKPHSLISHVTDRAGHDRRYALDCSKLRALGWQSRHNFDAALERTVRWFVANESWWRPLKSGEYLEYYRKQYGERG</sequence>
<comment type="caution">
    <text evidence="11">The sequence shown here is derived from an EMBL/GenBank/DDBJ whole genome shotgun (WGS) entry which is preliminary data.</text>
</comment>
<evidence type="ECO:0000256" key="1">
    <source>
        <dbReference type="ARBA" id="ARBA00001539"/>
    </source>
</evidence>
<protein>
    <recommendedName>
        <fullName evidence="5 8">dTDP-glucose 4,6-dehydratase</fullName>
        <ecNumber evidence="4 8">4.2.1.46</ecNumber>
    </recommendedName>
</protein>
<evidence type="ECO:0000256" key="2">
    <source>
        <dbReference type="ARBA" id="ARBA00001911"/>
    </source>
</evidence>
<evidence type="ECO:0000256" key="7">
    <source>
        <dbReference type="ARBA" id="ARBA00023239"/>
    </source>
</evidence>
<dbReference type="CDD" id="cd05246">
    <property type="entry name" value="dTDP_GD_SDR_e"/>
    <property type="match status" value="1"/>
</dbReference>
<feature type="domain" description="NAD(P)-binding" evidence="10">
    <location>
        <begin position="5"/>
        <end position="305"/>
    </location>
</feature>
<dbReference type="Proteomes" id="UP000280307">
    <property type="component" value="Unassembled WGS sequence"/>
</dbReference>
<keyword evidence="6" id="KW-0520">NAD</keyword>
<dbReference type="Pfam" id="PF16363">
    <property type="entry name" value="GDP_Man_Dehyd"/>
    <property type="match status" value="1"/>
</dbReference>
<reference evidence="11 12" key="1">
    <citation type="submission" date="2018-12" db="EMBL/GenBank/DDBJ databases">
        <title>Genome Sequence of Candidatus Viridilinea halotolerans isolated from saline sulfide-rich spring.</title>
        <authorList>
            <person name="Grouzdev D.S."/>
            <person name="Burganskaya E.I."/>
            <person name="Krutkina M.S."/>
            <person name="Sukhacheva M.V."/>
            <person name="Gorlenko V.M."/>
        </authorList>
    </citation>
    <scope>NUCLEOTIDE SEQUENCE [LARGE SCALE GENOMIC DNA]</scope>
    <source>
        <strain evidence="11">Chok-6</strain>
    </source>
</reference>
<dbReference type="GO" id="GO:0009225">
    <property type="term" value="P:nucleotide-sugar metabolic process"/>
    <property type="evidence" value="ECO:0007669"/>
    <property type="project" value="InterPro"/>
</dbReference>
<dbReference type="Gene3D" id="3.40.50.720">
    <property type="entry name" value="NAD(P)-binding Rossmann-like Domain"/>
    <property type="match status" value="1"/>
</dbReference>
<dbReference type="AlphaFoldDB" id="A0A426U436"/>
<dbReference type="EC" id="4.2.1.46" evidence="4 8"/>
<evidence type="ECO:0000259" key="10">
    <source>
        <dbReference type="Pfam" id="PF16363"/>
    </source>
</evidence>
<dbReference type="InterPro" id="IPR005888">
    <property type="entry name" value="dTDP_Gluc_deHydtase"/>
</dbReference>
<evidence type="ECO:0000256" key="9">
    <source>
        <dbReference type="SAM" id="MobiDB-lite"/>
    </source>
</evidence>
<dbReference type="SUPFAM" id="SSF51735">
    <property type="entry name" value="NAD(P)-binding Rossmann-fold domains"/>
    <property type="match status" value="1"/>
</dbReference>
<gene>
    <name evidence="11" type="primary">rfbB</name>
    <name evidence="11" type="ORF">EI684_06515</name>
</gene>
<evidence type="ECO:0000256" key="4">
    <source>
        <dbReference type="ARBA" id="ARBA00011990"/>
    </source>
</evidence>
<dbReference type="NCBIfam" id="TIGR01181">
    <property type="entry name" value="dTDP_gluc_dehyt"/>
    <property type="match status" value="1"/>
</dbReference>
<dbReference type="InterPro" id="IPR036291">
    <property type="entry name" value="NAD(P)-bd_dom_sf"/>
</dbReference>
<keyword evidence="7 8" id="KW-0456">Lyase</keyword>
<organism evidence="11 12">
    <name type="scientific">Candidatus Viridilinea halotolerans</name>
    <dbReference type="NCBI Taxonomy" id="2491704"/>
    <lineage>
        <taxon>Bacteria</taxon>
        <taxon>Bacillati</taxon>
        <taxon>Chloroflexota</taxon>
        <taxon>Chloroflexia</taxon>
        <taxon>Chloroflexales</taxon>
        <taxon>Chloroflexineae</taxon>
        <taxon>Oscillochloridaceae</taxon>
        <taxon>Candidatus Viridilinea</taxon>
    </lineage>
</organism>
<comment type="cofactor">
    <cofactor evidence="2 8">
        <name>NAD(+)</name>
        <dbReference type="ChEBI" id="CHEBI:57540"/>
    </cofactor>
</comment>
<proteinExistence type="inferred from homology"/>
<evidence type="ECO:0000313" key="11">
    <source>
        <dbReference type="EMBL" id="RRR74669.1"/>
    </source>
</evidence>
<evidence type="ECO:0000256" key="6">
    <source>
        <dbReference type="ARBA" id="ARBA00023027"/>
    </source>
</evidence>
<comment type="catalytic activity">
    <reaction evidence="1 8">
        <text>dTDP-alpha-D-glucose = dTDP-4-dehydro-6-deoxy-alpha-D-glucose + H2O</text>
        <dbReference type="Rhea" id="RHEA:17221"/>
        <dbReference type="ChEBI" id="CHEBI:15377"/>
        <dbReference type="ChEBI" id="CHEBI:57477"/>
        <dbReference type="ChEBI" id="CHEBI:57649"/>
        <dbReference type="EC" id="4.2.1.46"/>
    </reaction>
</comment>
<feature type="region of interest" description="Disordered" evidence="9">
    <location>
        <begin position="132"/>
        <end position="152"/>
    </location>
</feature>
<dbReference type="Gene3D" id="3.90.25.10">
    <property type="entry name" value="UDP-galactose 4-epimerase, domain 1"/>
    <property type="match status" value="1"/>
</dbReference>